<proteinExistence type="predicted"/>
<reference evidence="1 2" key="1">
    <citation type="submission" date="2016-06" db="EMBL/GenBank/DDBJ databases">
        <title>Comparative genomics of the ectomycorrhizal sister species Rhizopogon vinicolor and Rhizopogon vesiculosus (Basidiomycota: Boletales) reveals a divergence of the mating type B locus.</title>
        <authorList>
            <consortium name="DOE Joint Genome Institute"/>
            <person name="Mujic A.B."/>
            <person name="Kuo A."/>
            <person name="Tritt A."/>
            <person name="Lipzen A."/>
            <person name="Chen C."/>
            <person name="Johnson J."/>
            <person name="Sharma A."/>
            <person name="Barry K."/>
            <person name="Grigoriev I.V."/>
            <person name="Spatafora J.W."/>
        </authorList>
    </citation>
    <scope>NUCLEOTIDE SEQUENCE [LARGE SCALE GENOMIC DNA]</scope>
    <source>
        <strain evidence="1 2">AM-OR11-026</strain>
    </source>
</reference>
<organism evidence="1 2">
    <name type="scientific">Rhizopogon vinicolor AM-OR11-026</name>
    <dbReference type="NCBI Taxonomy" id="1314800"/>
    <lineage>
        <taxon>Eukaryota</taxon>
        <taxon>Fungi</taxon>
        <taxon>Dikarya</taxon>
        <taxon>Basidiomycota</taxon>
        <taxon>Agaricomycotina</taxon>
        <taxon>Agaricomycetes</taxon>
        <taxon>Agaricomycetidae</taxon>
        <taxon>Boletales</taxon>
        <taxon>Suillineae</taxon>
        <taxon>Rhizopogonaceae</taxon>
        <taxon>Rhizopogon</taxon>
    </lineage>
</organism>
<evidence type="ECO:0008006" key="3">
    <source>
        <dbReference type="Google" id="ProtNLM"/>
    </source>
</evidence>
<dbReference type="InParanoid" id="A0A1B7MVB7"/>
<dbReference type="OrthoDB" id="2674711at2759"/>
<evidence type="ECO:0000313" key="1">
    <source>
        <dbReference type="EMBL" id="OAX36531.1"/>
    </source>
</evidence>
<dbReference type="AlphaFoldDB" id="A0A1B7MVB7"/>
<sequence>MFEIVAELTFCYNLRHISLNRHLHRIGKNPTPDCPHCEGSTKTVQHFLLSCAQYARERHILTNTLKRRALSVPFLLSNQKATAPLIRFVNSTERLR</sequence>
<name>A0A1B7MVB7_9AGAM</name>
<evidence type="ECO:0000313" key="2">
    <source>
        <dbReference type="Proteomes" id="UP000092154"/>
    </source>
</evidence>
<dbReference type="EMBL" id="KV448410">
    <property type="protein sequence ID" value="OAX36531.1"/>
    <property type="molecule type" value="Genomic_DNA"/>
</dbReference>
<gene>
    <name evidence="1" type="ORF">K503DRAFT_292075</name>
</gene>
<keyword evidence="2" id="KW-1185">Reference proteome</keyword>
<protein>
    <recommendedName>
        <fullName evidence="3">Reverse transcriptase zinc-binding domain-containing protein</fullName>
    </recommendedName>
</protein>
<accession>A0A1B7MVB7</accession>
<dbReference type="Proteomes" id="UP000092154">
    <property type="component" value="Unassembled WGS sequence"/>
</dbReference>